<feature type="region of interest" description="Disordered" evidence="1">
    <location>
        <begin position="49"/>
        <end position="70"/>
    </location>
</feature>
<evidence type="ECO:0000313" key="3">
    <source>
        <dbReference type="EMBL" id="CAJ1374062.1"/>
    </source>
</evidence>
<dbReference type="AlphaFoldDB" id="A0AA36HSV4"/>
<dbReference type="GO" id="GO:0016020">
    <property type="term" value="C:membrane"/>
    <property type="evidence" value="ECO:0007669"/>
    <property type="project" value="InterPro"/>
</dbReference>
<dbReference type="EMBL" id="CAUJNA010000229">
    <property type="protein sequence ID" value="CAJ1374062.1"/>
    <property type="molecule type" value="Genomic_DNA"/>
</dbReference>
<keyword evidence="2" id="KW-0472">Membrane</keyword>
<evidence type="ECO:0000256" key="1">
    <source>
        <dbReference type="SAM" id="MobiDB-lite"/>
    </source>
</evidence>
<keyword evidence="2" id="KW-0812">Transmembrane</keyword>
<dbReference type="InterPro" id="IPR003425">
    <property type="entry name" value="CCB3/YggT"/>
</dbReference>
<reference evidence="3" key="1">
    <citation type="submission" date="2023-08" db="EMBL/GenBank/DDBJ databases">
        <authorList>
            <person name="Chen Y."/>
            <person name="Shah S."/>
            <person name="Dougan E. K."/>
            <person name="Thang M."/>
            <person name="Chan C."/>
        </authorList>
    </citation>
    <scope>NUCLEOTIDE SEQUENCE</scope>
</reference>
<organism evidence="3 4">
    <name type="scientific">Effrenium voratum</name>
    <dbReference type="NCBI Taxonomy" id="2562239"/>
    <lineage>
        <taxon>Eukaryota</taxon>
        <taxon>Sar</taxon>
        <taxon>Alveolata</taxon>
        <taxon>Dinophyceae</taxon>
        <taxon>Suessiales</taxon>
        <taxon>Symbiodiniaceae</taxon>
        <taxon>Effrenium</taxon>
    </lineage>
</organism>
<dbReference type="Pfam" id="PF02325">
    <property type="entry name" value="CCB3_YggT"/>
    <property type="match status" value="1"/>
</dbReference>
<keyword evidence="4" id="KW-1185">Reference proteome</keyword>
<sequence>VSAAFSSSGWFCMRTAMPRKQSSRGLATLLAAGGALLIVREIISQTQTSFVPPPSSKLTETRPQSSTSPSLPASVALAGLVPLLAPEASVAQGWEAAVLGPLGLINTGLNLFKTALGIYALMSWLYAFGIIDYRNEITQKIQGALSSVIDPVLSPLRSIIPPLAGFDISFMVLWFVIEQAQSAAVTIMLGAMSYNTVYY</sequence>
<proteinExistence type="predicted"/>
<accession>A0AA36HSV4</accession>
<feature type="compositionally biased region" description="Polar residues" evidence="1">
    <location>
        <begin position="49"/>
        <end position="62"/>
    </location>
</feature>
<dbReference type="Proteomes" id="UP001178507">
    <property type="component" value="Unassembled WGS sequence"/>
</dbReference>
<feature type="non-terminal residue" evidence="3">
    <location>
        <position position="1"/>
    </location>
</feature>
<evidence type="ECO:0000313" key="4">
    <source>
        <dbReference type="Proteomes" id="UP001178507"/>
    </source>
</evidence>
<comment type="caution">
    <text evidence="3">The sequence shown here is derived from an EMBL/GenBank/DDBJ whole genome shotgun (WGS) entry which is preliminary data.</text>
</comment>
<keyword evidence="2" id="KW-1133">Transmembrane helix</keyword>
<name>A0AA36HSV4_9DINO</name>
<gene>
    <name evidence="3" type="ORF">EVOR1521_LOCUS3696</name>
</gene>
<evidence type="ECO:0000256" key="2">
    <source>
        <dbReference type="SAM" id="Phobius"/>
    </source>
</evidence>
<protein>
    <submittedName>
        <fullName evidence="3">Uncharacterized protein</fullName>
    </submittedName>
</protein>
<feature type="transmembrane region" description="Helical" evidence="2">
    <location>
        <begin position="111"/>
        <end position="131"/>
    </location>
</feature>